<dbReference type="Proteomes" id="UP000050863">
    <property type="component" value="Unassembled WGS sequence"/>
</dbReference>
<keyword evidence="3" id="KW-1185">Reference proteome</keyword>
<dbReference type="EMBL" id="LLXZ01000171">
    <property type="protein sequence ID" value="KRR00410.1"/>
    <property type="molecule type" value="Genomic_DNA"/>
</dbReference>
<dbReference type="GO" id="GO:0016853">
    <property type="term" value="F:isomerase activity"/>
    <property type="evidence" value="ECO:0007669"/>
    <property type="project" value="UniProtKB-KW"/>
</dbReference>
<dbReference type="InterPro" id="IPR037401">
    <property type="entry name" value="SnoaL-like"/>
</dbReference>
<feature type="domain" description="SnoaL-like" evidence="1">
    <location>
        <begin position="22"/>
        <end position="124"/>
    </location>
</feature>
<reference evidence="2 3" key="1">
    <citation type="submission" date="2014-03" db="EMBL/GenBank/DDBJ databases">
        <title>Bradyrhizobium valentinum sp. nov., isolated from effective nodules of Lupinus mariae-josephae, a lupine endemic of basic-lime soils in Eastern Spain.</title>
        <authorList>
            <person name="Duran D."/>
            <person name="Rey L."/>
            <person name="Navarro A."/>
            <person name="Busquets A."/>
            <person name="Imperial J."/>
            <person name="Ruiz-Argueso T."/>
        </authorList>
    </citation>
    <scope>NUCLEOTIDE SEQUENCE [LARGE SCALE GENOMIC DNA]</scope>
    <source>
        <strain evidence="2 3">PAC68</strain>
    </source>
</reference>
<keyword evidence="2" id="KW-0413">Isomerase</keyword>
<dbReference type="InterPro" id="IPR032710">
    <property type="entry name" value="NTF2-like_dom_sf"/>
</dbReference>
<evidence type="ECO:0000313" key="3">
    <source>
        <dbReference type="Proteomes" id="UP000050863"/>
    </source>
</evidence>
<gene>
    <name evidence="2" type="ORF">CQ12_29430</name>
</gene>
<evidence type="ECO:0000313" key="2">
    <source>
        <dbReference type="EMBL" id="KRR00410.1"/>
    </source>
</evidence>
<dbReference type="SUPFAM" id="SSF54427">
    <property type="entry name" value="NTF2-like"/>
    <property type="match status" value="1"/>
</dbReference>
<dbReference type="OrthoDB" id="8375282at2"/>
<dbReference type="CDD" id="cd00531">
    <property type="entry name" value="NTF2_like"/>
    <property type="match status" value="1"/>
</dbReference>
<evidence type="ECO:0000259" key="1">
    <source>
        <dbReference type="Pfam" id="PF12680"/>
    </source>
</evidence>
<organism evidence="2 3">
    <name type="scientific">Bradyrhizobium jicamae</name>
    <dbReference type="NCBI Taxonomy" id="280332"/>
    <lineage>
        <taxon>Bacteria</taxon>
        <taxon>Pseudomonadati</taxon>
        <taxon>Pseudomonadota</taxon>
        <taxon>Alphaproteobacteria</taxon>
        <taxon>Hyphomicrobiales</taxon>
        <taxon>Nitrobacteraceae</taxon>
        <taxon>Bradyrhizobium</taxon>
    </lineage>
</organism>
<dbReference type="AlphaFoldDB" id="A0A0R3KYA0"/>
<name>A0A0R3KYA0_9BRAD</name>
<accession>A0A0R3KYA0</accession>
<protein>
    <submittedName>
        <fullName evidence="2">Ketosteroid isomerase</fullName>
    </submittedName>
</protein>
<sequence>MANSRSEIETKAAVERNRQALDRYASAWLAGDRAALAACYHDDFTLHYFGRNPLAGDHSGKAAALGILAEVTRRTNRRLLAIVDVMAGPERSGLLVRERFERDGKTAEVERLLAYTVRDGLLSECWVYDQDQAVVDAFLA</sequence>
<comment type="caution">
    <text evidence="2">The sequence shown here is derived from an EMBL/GenBank/DDBJ whole genome shotgun (WGS) entry which is preliminary data.</text>
</comment>
<dbReference type="Gene3D" id="3.10.450.50">
    <property type="match status" value="1"/>
</dbReference>
<dbReference type="RefSeq" id="WP_057838682.1">
    <property type="nucleotide sequence ID" value="NZ_LLXZ01000171.1"/>
</dbReference>
<proteinExistence type="predicted"/>
<dbReference type="Pfam" id="PF12680">
    <property type="entry name" value="SnoaL_2"/>
    <property type="match status" value="1"/>
</dbReference>